<dbReference type="Gene3D" id="3.20.20.150">
    <property type="entry name" value="Divalent-metal-dependent TIM barrel enzymes"/>
    <property type="match status" value="1"/>
</dbReference>
<organism evidence="2 3">
    <name type="scientific">Cellulophaga algicola (strain DSM 14237 / IC166 / ACAM 630)</name>
    <dbReference type="NCBI Taxonomy" id="688270"/>
    <lineage>
        <taxon>Bacteria</taxon>
        <taxon>Pseudomonadati</taxon>
        <taxon>Bacteroidota</taxon>
        <taxon>Flavobacteriia</taxon>
        <taxon>Flavobacteriales</taxon>
        <taxon>Flavobacteriaceae</taxon>
        <taxon>Cellulophaga</taxon>
    </lineage>
</organism>
<name>E6XCQ3_CELAD</name>
<dbReference type="Pfam" id="PF01261">
    <property type="entry name" value="AP_endonuc_2"/>
    <property type="match status" value="1"/>
</dbReference>
<dbReference type="PANTHER" id="PTHR12110:SF53">
    <property type="entry name" value="BLR5974 PROTEIN"/>
    <property type="match status" value="1"/>
</dbReference>
<evidence type="ECO:0000313" key="3">
    <source>
        <dbReference type="Proteomes" id="UP000008634"/>
    </source>
</evidence>
<dbReference type="eggNOG" id="COG1082">
    <property type="taxonomic scope" value="Bacteria"/>
</dbReference>
<dbReference type="KEGG" id="cao:Celal_1741"/>
<dbReference type="InterPro" id="IPR013022">
    <property type="entry name" value="Xyl_isomerase-like_TIM-brl"/>
</dbReference>
<dbReference type="InterPro" id="IPR036237">
    <property type="entry name" value="Xyl_isomerase-like_sf"/>
</dbReference>
<gene>
    <name evidence="2" type="ordered locus">Celal_1741</name>
</gene>
<dbReference type="EMBL" id="CP002453">
    <property type="protein sequence ID" value="ADV49042.1"/>
    <property type="molecule type" value="Genomic_DNA"/>
</dbReference>
<dbReference type="GO" id="GO:0016853">
    <property type="term" value="F:isomerase activity"/>
    <property type="evidence" value="ECO:0007669"/>
    <property type="project" value="UniProtKB-KW"/>
</dbReference>
<dbReference type="HOGENOM" id="CLU_050006_6_2_10"/>
<proteinExistence type="predicted"/>
<sequence length="338" mass="37774">MTNLEIMKDSIFNKRGLLFAFFAVFLFFFSCKDEKKKEDTILKVEDTAVVAPFFKLSLAQWSMHKMIFDDNVSPYTFAGKAKSWGFSGLEYVSGLYYEELEKENFSDEAMAAFVEKCNAESKKHGMTNLLIMIDGQGDLATEKPEERKAAVENHYKWVDAAEAMGCHSIRVNLAGGTTKEKWLENAVDGLTQLATYAKDKNINVIVENHGGFSSNAEDLATVMSTVNMPNCGTLPDFGNFCIKRKDGSVYNGECAEEYDMYKGVQELMPFAKGVSAKSYNFDAEGNETKIDFSKMMKIVKEAGYEGFVGVEYEGDVLTEEEGIIATKDLLLKVAKNLK</sequence>
<dbReference type="InterPro" id="IPR050312">
    <property type="entry name" value="IolE/XylAMocC-like"/>
</dbReference>
<dbReference type="PANTHER" id="PTHR12110">
    <property type="entry name" value="HYDROXYPYRUVATE ISOMERASE"/>
    <property type="match status" value="1"/>
</dbReference>
<evidence type="ECO:0000313" key="2">
    <source>
        <dbReference type="EMBL" id="ADV49042.1"/>
    </source>
</evidence>
<keyword evidence="3" id="KW-1185">Reference proteome</keyword>
<dbReference type="Proteomes" id="UP000008634">
    <property type="component" value="Chromosome"/>
</dbReference>
<reference evidence="2 3" key="1">
    <citation type="journal article" date="2010" name="Stand. Genomic Sci.">
        <title>Complete genome sequence of Cellulophaga algicola type strain (IC166).</title>
        <authorList>
            <person name="Abt B."/>
            <person name="Lu M."/>
            <person name="Misra M."/>
            <person name="Han C."/>
            <person name="Nolan M."/>
            <person name="Lucas S."/>
            <person name="Hammon N."/>
            <person name="Deshpande S."/>
            <person name="Cheng J.F."/>
            <person name="Tapia R."/>
            <person name="Goodwin L."/>
            <person name="Pitluck S."/>
            <person name="Liolios K."/>
            <person name="Pagani I."/>
            <person name="Ivanova N."/>
            <person name="Mavromatis K."/>
            <person name="Ovchinikova G."/>
            <person name="Pati A."/>
            <person name="Chen A."/>
            <person name="Palaniappan K."/>
            <person name="Land M."/>
            <person name="Hauser L."/>
            <person name="Chang Y.J."/>
            <person name="Jeffries C.D."/>
            <person name="Detter J.C."/>
            <person name="Brambilla E."/>
            <person name="Rohde M."/>
            <person name="Tindall B.J."/>
            <person name="Goker M."/>
            <person name="Woyke T."/>
            <person name="Bristow J."/>
            <person name="Eisen J.A."/>
            <person name="Markowitz V."/>
            <person name="Hugenholtz P."/>
            <person name="Kyrpides N.C."/>
            <person name="Klenk H.P."/>
            <person name="Lapidus A."/>
        </authorList>
    </citation>
    <scope>NUCLEOTIDE SEQUENCE [LARGE SCALE GENOMIC DNA]</scope>
    <source>
        <strain evidence="3">DSM 14237 / IC166 / ACAM 630</strain>
    </source>
</reference>
<keyword evidence="2" id="KW-0413">Isomerase</keyword>
<protein>
    <submittedName>
        <fullName evidence="2">Xylose isomerase domain-containing protein TIM barrel</fullName>
    </submittedName>
</protein>
<evidence type="ECO:0000259" key="1">
    <source>
        <dbReference type="Pfam" id="PF01261"/>
    </source>
</evidence>
<dbReference type="STRING" id="688270.Celal_1741"/>
<dbReference type="SUPFAM" id="SSF51658">
    <property type="entry name" value="Xylose isomerase-like"/>
    <property type="match status" value="1"/>
</dbReference>
<accession>E6XCQ3</accession>
<dbReference type="AlphaFoldDB" id="E6XCQ3"/>
<feature type="domain" description="Xylose isomerase-like TIM barrel" evidence="1">
    <location>
        <begin position="80"/>
        <end position="325"/>
    </location>
</feature>